<organism evidence="2 3">
    <name type="scientific">Nepenthes gracilis</name>
    <name type="common">Slender pitcher plant</name>
    <dbReference type="NCBI Taxonomy" id="150966"/>
    <lineage>
        <taxon>Eukaryota</taxon>
        <taxon>Viridiplantae</taxon>
        <taxon>Streptophyta</taxon>
        <taxon>Embryophyta</taxon>
        <taxon>Tracheophyta</taxon>
        <taxon>Spermatophyta</taxon>
        <taxon>Magnoliopsida</taxon>
        <taxon>eudicotyledons</taxon>
        <taxon>Gunneridae</taxon>
        <taxon>Pentapetalae</taxon>
        <taxon>Caryophyllales</taxon>
        <taxon>Nepenthaceae</taxon>
        <taxon>Nepenthes</taxon>
    </lineage>
</organism>
<evidence type="ECO:0000313" key="2">
    <source>
        <dbReference type="EMBL" id="GMH22847.1"/>
    </source>
</evidence>
<evidence type="ECO:0000313" key="3">
    <source>
        <dbReference type="Proteomes" id="UP001279734"/>
    </source>
</evidence>
<evidence type="ECO:0000256" key="1">
    <source>
        <dbReference type="SAM" id="MobiDB-lite"/>
    </source>
</evidence>
<accession>A0AAD3T6E6</accession>
<dbReference type="Proteomes" id="UP001279734">
    <property type="component" value="Unassembled WGS sequence"/>
</dbReference>
<reference evidence="2" key="1">
    <citation type="submission" date="2023-05" db="EMBL/GenBank/DDBJ databases">
        <title>Nepenthes gracilis genome sequencing.</title>
        <authorList>
            <person name="Fukushima K."/>
        </authorList>
    </citation>
    <scope>NUCLEOTIDE SEQUENCE</scope>
    <source>
        <strain evidence="2">SING2019-196</strain>
    </source>
</reference>
<name>A0AAD3T6E6_NEPGR</name>
<dbReference type="EMBL" id="BSYO01000025">
    <property type="protein sequence ID" value="GMH22847.1"/>
    <property type="molecule type" value="Genomic_DNA"/>
</dbReference>
<gene>
    <name evidence="2" type="ORF">Nepgr_024690</name>
</gene>
<protein>
    <submittedName>
        <fullName evidence="2">Uncharacterized protein</fullName>
    </submittedName>
</protein>
<comment type="caution">
    <text evidence="2">The sequence shown here is derived from an EMBL/GenBank/DDBJ whole genome shotgun (WGS) entry which is preliminary data.</text>
</comment>
<proteinExistence type="predicted"/>
<dbReference type="AlphaFoldDB" id="A0AAD3T6E6"/>
<feature type="region of interest" description="Disordered" evidence="1">
    <location>
        <begin position="1"/>
        <end position="20"/>
    </location>
</feature>
<sequence>MNNRPRKIKFAGQQVDRPQEETNIAESGLLLHTGKNSHTSTKVQSGQGVQQAIPIKQDKIAKPARAQQSGLFRQNQPVPLTVATATANTVVPALAPSMPREIEAIPASASFVDSASSRFQSDEAQ</sequence>
<keyword evidence="3" id="KW-1185">Reference proteome</keyword>